<evidence type="ECO:0000313" key="4">
    <source>
        <dbReference type="Proteomes" id="UP000573729"/>
    </source>
</evidence>
<feature type="region of interest" description="Disordered" evidence="1">
    <location>
        <begin position="35"/>
        <end position="71"/>
    </location>
</feature>
<protein>
    <submittedName>
        <fullName evidence="3">Uncharacterized protein</fullName>
    </submittedName>
</protein>
<evidence type="ECO:0000256" key="1">
    <source>
        <dbReference type="SAM" id="MobiDB-lite"/>
    </source>
</evidence>
<gene>
    <name evidence="3" type="ORF">BKA24_000148</name>
</gene>
<keyword evidence="4" id="KW-1185">Reference proteome</keyword>
<name>A0A7W7FJN8_9MICO</name>
<sequence>MGERPKALLPVLTVAGVLAIAAVIAMVMLLSRPQAPTAGATTTPPAAVPSATPTTSATSTADPSPSPGPTEATAAEIEVGATGITVVGDDGSDLFTYRWNGDAALAVAALTDVFGTAPDESITEGDGTHFPDYTSYRWGGFSLFDMIETDGGKPRTEYWQPSYAEFTVGAESGVALTAESGLTVGTSIDDVRALGPDEEVELSDGRVRIFFGTERDGFDTAEGGEGEYALIIGAVEEGAVDEIIYRPFSRL</sequence>
<evidence type="ECO:0000256" key="2">
    <source>
        <dbReference type="SAM" id="Phobius"/>
    </source>
</evidence>
<dbReference type="RefSeq" id="WP_184214343.1">
    <property type="nucleotide sequence ID" value="NZ_JACHMD010000001.1"/>
</dbReference>
<dbReference type="Proteomes" id="UP000573729">
    <property type="component" value="Unassembled WGS sequence"/>
</dbReference>
<proteinExistence type="predicted"/>
<comment type="caution">
    <text evidence="3">The sequence shown here is derived from an EMBL/GenBank/DDBJ whole genome shotgun (WGS) entry which is preliminary data.</text>
</comment>
<accession>A0A7W7FJN8</accession>
<keyword evidence="2" id="KW-1133">Transmembrane helix</keyword>
<dbReference type="AlphaFoldDB" id="A0A7W7FJN8"/>
<evidence type="ECO:0000313" key="3">
    <source>
        <dbReference type="EMBL" id="MBB4665439.1"/>
    </source>
</evidence>
<organism evidence="3 4">
    <name type="scientific">Microbacterium marinum</name>
    <dbReference type="NCBI Taxonomy" id="421115"/>
    <lineage>
        <taxon>Bacteria</taxon>
        <taxon>Bacillati</taxon>
        <taxon>Actinomycetota</taxon>
        <taxon>Actinomycetes</taxon>
        <taxon>Micrococcales</taxon>
        <taxon>Microbacteriaceae</taxon>
        <taxon>Microbacterium</taxon>
    </lineage>
</organism>
<dbReference type="EMBL" id="JACHMD010000001">
    <property type="protein sequence ID" value="MBB4665439.1"/>
    <property type="molecule type" value="Genomic_DNA"/>
</dbReference>
<keyword evidence="2" id="KW-0812">Transmembrane</keyword>
<keyword evidence="2" id="KW-0472">Membrane</keyword>
<feature type="transmembrane region" description="Helical" evidence="2">
    <location>
        <begin position="7"/>
        <end position="30"/>
    </location>
</feature>
<feature type="compositionally biased region" description="Low complexity" evidence="1">
    <location>
        <begin position="35"/>
        <end position="63"/>
    </location>
</feature>
<reference evidence="3 4" key="1">
    <citation type="submission" date="2020-08" db="EMBL/GenBank/DDBJ databases">
        <title>Sequencing the genomes of 1000 actinobacteria strains.</title>
        <authorList>
            <person name="Klenk H.-P."/>
        </authorList>
    </citation>
    <scope>NUCLEOTIDE SEQUENCE [LARGE SCALE GENOMIC DNA]</scope>
    <source>
        <strain evidence="3 4">DSM 24947</strain>
    </source>
</reference>